<comment type="function">
    <text evidence="4 5">Associates with the EF-Tu.GDP complex and induces the exchange of GDP to GTP. It remains bound to the aminoacyl-tRNA.EF-Tu.GTP complex up to the GTP hydrolysis stage on the ribosome.</text>
</comment>
<proteinExistence type="inferred from homology"/>
<dbReference type="HAMAP" id="MF_00050">
    <property type="entry name" value="EF_Ts"/>
    <property type="match status" value="1"/>
</dbReference>
<dbReference type="GO" id="GO:0005739">
    <property type="term" value="C:mitochondrion"/>
    <property type="evidence" value="ECO:0007669"/>
    <property type="project" value="UniProtKB-SubCell"/>
</dbReference>
<dbReference type="Pfam" id="PF00889">
    <property type="entry name" value="EF_TS"/>
    <property type="match status" value="1"/>
</dbReference>
<geneLocation type="chloroplast" evidence="8"/>
<dbReference type="Gene3D" id="1.10.8.10">
    <property type="entry name" value="DNA helicase RuvA subunit, C-terminal domain"/>
    <property type="match status" value="1"/>
</dbReference>
<keyword evidence="2 5" id="KW-0251">Elongation factor</keyword>
<keyword evidence="8" id="KW-0150">Chloroplast</keyword>
<dbReference type="SUPFAM" id="SSF54713">
    <property type="entry name" value="Elongation factor Ts (EF-Ts), dimerisation domain"/>
    <property type="match status" value="1"/>
</dbReference>
<dbReference type="GO" id="GO:0003746">
    <property type="term" value="F:translation elongation factor activity"/>
    <property type="evidence" value="ECO:0007669"/>
    <property type="project" value="UniProtKB-UniRule"/>
</dbReference>
<dbReference type="InterPro" id="IPR001816">
    <property type="entry name" value="Transl_elong_EFTs/EF1B"/>
</dbReference>
<dbReference type="GO" id="GO:0009507">
    <property type="term" value="C:chloroplast"/>
    <property type="evidence" value="ECO:0007669"/>
    <property type="project" value="UniProtKB-SubCell"/>
</dbReference>
<organism evidence="8">
    <name type="scientific">Compsopogon caeruleus</name>
    <dbReference type="NCBI Taxonomy" id="31354"/>
    <lineage>
        <taxon>Eukaryota</taxon>
        <taxon>Rhodophyta</taxon>
        <taxon>Compsopogonophyceae</taxon>
        <taxon>Compsopogonales</taxon>
        <taxon>Compsopogonaceae</taxon>
        <taxon>Compsopogon</taxon>
    </lineage>
</organism>
<dbReference type="SUPFAM" id="SSF46934">
    <property type="entry name" value="UBA-like"/>
    <property type="match status" value="1"/>
</dbReference>
<dbReference type="NCBIfam" id="TIGR00116">
    <property type="entry name" value="tsf"/>
    <property type="match status" value="1"/>
</dbReference>
<gene>
    <name evidence="5 8" type="primary">tsf</name>
</gene>
<dbReference type="PANTHER" id="PTHR11741:SF10">
    <property type="entry name" value="POLYPROTEIN OF EF-TS, CHLOROPLASTIC"/>
    <property type="match status" value="1"/>
</dbReference>
<dbReference type="CDD" id="cd14275">
    <property type="entry name" value="UBA_EF-Ts"/>
    <property type="match status" value="1"/>
</dbReference>
<feature type="domain" description="Translation elongation factor EFTs/EF1B dimerisation" evidence="7">
    <location>
        <begin position="78"/>
        <end position="183"/>
    </location>
</feature>
<dbReference type="InterPro" id="IPR009060">
    <property type="entry name" value="UBA-like_sf"/>
</dbReference>
<evidence type="ECO:0000256" key="3">
    <source>
        <dbReference type="ARBA" id="ARBA00022917"/>
    </source>
</evidence>
<dbReference type="Gene3D" id="1.10.286.20">
    <property type="match status" value="1"/>
</dbReference>
<dbReference type="AlphaFoldDB" id="A0A1Z1XB80"/>
<evidence type="ECO:0000256" key="6">
    <source>
        <dbReference type="HAMAP-Rule" id="MF_03135"/>
    </source>
</evidence>
<keyword evidence="3 5" id="KW-0648">Protein biosynthesis</keyword>
<dbReference type="GeneID" id="33366788"/>
<protein>
    <recommendedName>
        <fullName evidence="5 6">Multifunctional fusion protein</fullName>
    </recommendedName>
    <domain>
        <recommendedName>
            <fullName evidence="5">Elongation factor Ts, chloroplastic</fullName>
            <shortName evidence="5">EF-Ts</shortName>
        </recommendedName>
    </domain>
    <domain>
        <recommendedName>
            <fullName evidence="6">Elongation factor Ts, mitochondrial</fullName>
            <shortName evidence="6">EF-TsMt</shortName>
        </recommendedName>
    </domain>
</protein>
<reference evidence="8" key="1">
    <citation type="submission" date="2016-11" db="EMBL/GenBank/DDBJ databases">
        <title>Chloroplast genome of compsopogon caeruleus.</title>
        <authorList>
            <person name="Nan F."/>
        </authorList>
    </citation>
    <scope>NUCLEOTIDE SEQUENCE</scope>
</reference>
<dbReference type="FunFam" id="1.10.8.10:FF:000001">
    <property type="entry name" value="Elongation factor Ts"/>
    <property type="match status" value="1"/>
</dbReference>
<dbReference type="GO" id="GO:0070125">
    <property type="term" value="P:mitochondrial translational elongation"/>
    <property type="evidence" value="ECO:0007669"/>
    <property type="project" value="TreeGrafter"/>
</dbReference>
<name>A0A1Z1XB80_9RHOD</name>
<evidence type="ECO:0000259" key="7">
    <source>
        <dbReference type="Pfam" id="PF00889"/>
    </source>
</evidence>
<dbReference type="PANTHER" id="PTHR11741">
    <property type="entry name" value="ELONGATION FACTOR TS"/>
    <property type="match status" value="1"/>
</dbReference>
<evidence type="ECO:0000256" key="5">
    <source>
        <dbReference type="HAMAP-Rule" id="MF_00050"/>
    </source>
</evidence>
<evidence type="ECO:0000313" key="8">
    <source>
        <dbReference type="EMBL" id="ARX96115.1"/>
    </source>
</evidence>
<accession>A0A1Z1XB80</accession>
<dbReference type="InterPro" id="IPR014039">
    <property type="entry name" value="Transl_elong_EFTs/EF1B_dimer"/>
</dbReference>
<dbReference type="RefSeq" id="YP_009402766.1">
    <property type="nucleotide sequence ID" value="NC_035350.1"/>
</dbReference>
<comment type="similarity">
    <text evidence="1 5">Belongs to the EF-Ts family.</text>
</comment>
<keyword evidence="8" id="KW-0934">Plastid</keyword>
<dbReference type="PROSITE" id="PS01127">
    <property type="entry name" value="EF_TS_2"/>
    <property type="match status" value="1"/>
</dbReference>
<evidence type="ECO:0000256" key="4">
    <source>
        <dbReference type="ARBA" id="ARBA00025453"/>
    </source>
</evidence>
<keyword evidence="6" id="KW-0496">Mitochondrion</keyword>
<sequence length="183" mass="21117">MYILILCRVIRNYFVRYCLMIILYRLLEVSAQVVKELRDKTGAGMMDCKTALMNSDGDMIKAVEFLRKKGLAFADKKTNRVTSEGMIDTYIHTGNKIGVMIEVNCETDFVARRSEFQTLVKDLAMQIAASPNVQYISMLEIPTSIIDEEKKIEFNKDDINNKPEQIKEKIVMGRIEKRLKEMC</sequence>
<dbReference type="InterPro" id="IPR018101">
    <property type="entry name" value="Transl_elong_Ts_CS"/>
</dbReference>
<dbReference type="Gene3D" id="3.30.479.20">
    <property type="entry name" value="Elongation factor Ts, dimerisation domain"/>
    <property type="match status" value="1"/>
</dbReference>
<evidence type="ECO:0000256" key="2">
    <source>
        <dbReference type="ARBA" id="ARBA00022768"/>
    </source>
</evidence>
<comment type="subcellular location">
    <subcellularLocation>
        <location evidence="6">Mitochondrion</location>
    </subcellularLocation>
    <subcellularLocation>
        <location evidence="5">Plastid</location>
        <location evidence="5">Chloroplast</location>
    </subcellularLocation>
</comment>
<evidence type="ECO:0000256" key="1">
    <source>
        <dbReference type="ARBA" id="ARBA00005532"/>
    </source>
</evidence>
<dbReference type="InterPro" id="IPR036402">
    <property type="entry name" value="EF-Ts_dimer_sf"/>
</dbReference>
<dbReference type="EMBL" id="KY083067">
    <property type="protein sequence ID" value="ARX96115.1"/>
    <property type="molecule type" value="Genomic_DNA"/>
</dbReference>